<feature type="domain" description="Transketolase-like pyrimidine-binding" evidence="2">
    <location>
        <begin position="10"/>
        <end position="178"/>
    </location>
</feature>
<dbReference type="Pfam" id="PF02779">
    <property type="entry name" value="Transket_pyr"/>
    <property type="match status" value="1"/>
</dbReference>
<protein>
    <recommendedName>
        <fullName evidence="2">Transketolase-like pyrimidine-binding domain-containing protein</fullName>
    </recommendedName>
</protein>
<proteinExistence type="predicted"/>
<dbReference type="Pfam" id="PF02780">
    <property type="entry name" value="Transketolase_C"/>
    <property type="match status" value="1"/>
</dbReference>
<keyword evidence="4" id="KW-1185">Reference proteome</keyword>
<dbReference type="Proteomes" id="UP001524586">
    <property type="component" value="Unassembled WGS sequence"/>
</dbReference>
<dbReference type="RefSeq" id="WP_256613711.1">
    <property type="nucleotide sequence ID" value="NZ_JANIBK010000008.1"/>
</dbReference>
<evidence type="ECO:0000313" key="3">
    <source>
        <dbReference type="EMBL" id="MCQ8127392.1"/>
    </source>
</evidence>
<dbReference type="CDD" id="cd07033">
    <property type="entry name" value="TPP_PYR_DXS_TK_like"/>
    <property type="match status" value="1"/>
</dbReference>
<sequence length="325" mass="35719">MDAIATIQPKAMRDTLLLSLYEAMLRDNDIFLVTADFGSPVMDKIRADVPQQVVNVGIAEQNLINVSAGLALEGFKVFAYAIAPFITMRCYEQIRVNLALLSEVRPMNVNLIGVGAGYSYVVSGPTHQCYEDLTVMRAFPNMRIYSPADQVAAAELPGRCLSSDGPKYLRLDAQVLPVLYSEEPPIFANGFHEHRNGGAVCLLATGYMVHTALKVADRLMASGISVGVIDLFDICGFSEDLLQSVLSSYRGIVTMEEGFRGRGGMDAMMFDYIVRRGLDLRMLNIGVEGGYRFELGERHVLHEHVGIGVERVTEKVRGLMKSLSA</sequence>
<dbReference type="EMBL" id="JANIBK010000008">
    <property type="protein sequence ID" value="MCQ8127392.1"/>
    <property type="molecule type" value="Genomic_DNA"/>
</dbReference>
<dbReference type="InterPro" id="IPR009014">
    <property type="entry name" value="Transketo_C/PFOR_II"/>
</dbReference>
<keyword evidence="1" id="KW-0786">Thiamine pyrophosphate</keyword>
<dbReference type="InterPro" id="IPR029061">
    <property type="entry name" value="THDP-binding"/>
</dbReference>
<dbReference type="InterPro" id="IPR033248">
    <property type="entry name" value="Transketolase_C"/>
</dbReference>
<gene>
    <name evidence="3" type="ORF">NP596_02890</name>
</gene>
<evidence type="ECO:0000256" key="1">
    <source>
        <dbReference type="ARBA" id="ARBA00023052"/>
    </source>
</evidence>
<comment type="caution">
    <text evidence="3">The sequence shown here is derived from an EMBL/GenBank/DDBJ whole genome shotgun (WGS) entry which is preliminary data.</text>
</comment>
<dbReference type="PANTHER" id="PTHR43825:SF1">
    <property type="entry name" value="TRANSKETOLASE-LIKE PYRIMIDINE-BINDING DOMAIN-CONTAINING PROTEIN"/>
    <property type="match status" value="1"/>
</dbReference>
<dbReference type="SMART" id="SM00861">
    <property type="entry name" value="Transket_pyr"/>
    <property type="match status" value="1"/>
</dbReference>
<evidence type="ECO:0000313" key="4">
    <source>
        <dbReference type="Proteomes" id="UP001524586"/>
    </source>
</evidence>
<dbReference type="PANTHER" id="PTHR43825">
    <property type="entry name" value="PYRUVATE DEHYDROGENASE E1 COMPONENT"/>
    <property type="match status" value="1"/>
</dbReference>
<dbReference type="SUPFAM" id="SSF52518">
    <property type="entry name" value="Thiamin diphosphate-binding fold (THDP-binding)"/>
    <property type="match status" value="1"/>
</dbReference>
<evidence type="ECO:0000259" key="2">
    <source>
        <dbReference type="SMART" id="SM00861"/>
    </source>
</evidence>
<accession>A0ABT1U0Q1</accession>
<reference evidence="3 4" key="1">
    <citation type="submission" date="2022-07" db="EMBL/GenBank/DDBJ databases">
        <title>Methylomonas rivi sp. nov., Methylomonas rosea sp. nov., Methylomonas aureus sp. nov. and Methylomonas subterranea sp. nov., four novel methanotrophs isolated from a freshwater creek and the deep terrestrial subsurface.</title>
        <authorList>
            <person name="Abin C."/>
            <person name="Sankaranarayanan K."/>
            <person name="Garner C."/>
            <person name="Sindelar R."/>
            <person name="Kotary K."/>
            <person name="Garner R."/>
            <person name="Barclay S."/>
            <person name="Lawson P."/>
            <person name="Krumholz L."/>
        </authorList>
    </citation>
    <scope>NUCLEOTIDE SEQUENCE [LARGE SCALE GENOMIC DNA]</scope>
    <source>
        <strain evidence="3 4">WSC-6</strain>
    </source>
</reference>
<organism evidence="3 4">
    <name type="scientific">Methylomonas rivi</name>
    <dbReference type="NCBI Taxonomy" id="2952226"/>
    <lineage>
        <taxon>Bacteria</taxon>
        <taxon>Pseudomonadati</taxon>
        <taxon>Pseudomonadota</taxon>
        <taxon>Gammaproteobacteria</taxon>
        <taxon>Methylococcales</taxon>
        <taxon>Methylococcaceae</taxon>
        <taxon>Methylomonas</taxon>
    </lineage>
</organism>
<dbReference type="SUPFAM" id="SSF52922">
    <property type="entry name" value="TK C-terminal domain-like"/>
    <property type="match status" value="1"/>
</dbReference>
<name>A0ABT1U0Q1_9GAMM</name>
<dbReference type="InterPro" id="IPR005475">
    <property type="entry name" value="Transketolase-like_Pyr-bd"/>
</dbReference>
<dbReference type="InterPro" id="IPR051157">
    <property type="entry name" value="PDH/Transketolase"/>
</dbReference>
<dbReference type="Gene3D" id="3.40.50.970">
    <property type="match status" value="1"/>
</dbReference>
<dbReference type="Gene3D" id="3.40.50.920">
    <property type="match status" value="1"/>
</dbReference>